<dbReference type="PROSITE" id="PS50863">
    <property type="entry name" value="B3"/>
    <property type="match status" value="1"/>
</dbReference>
<organism evidence="7 8">
    <name type="scientific">Lolium multiflorum</name>
    <name type="common">Italian ryegrass</name>
    <name type="synonym">Lolium perenne subsp. multiflorum</name>
    <dbReference type="NCBI Taxonomy" id="4521"/>
    <lineage>
        <taxon>Eukaryota</taxon>
        <taxon>Viridiplantae</taxon>
        <taxon>Streptophyta</taxon>
        <taxon>Embryophyta</taxon>
        <taxon>Tracheophyta</taxon>
        <taxon>Spermatophyta</taxon>
        <taxon>Magnoliopsida</taxon>
        <taxon>Liliopsida</taxon>
        <taxon>Poales</taxon>
        <taxon>Poaceae</taxon>
        <taxon>BOP clade</taxon>
        <taxon>Pooideae</taxon>
        <taxon>Poodae</taxon>
        <taxon>Poeae</taxon>
        <taxon>Poeae Chloroplast Group 2 (Poeae type)</taxon>
        <taxon>Loliodinae</taxon>
        <taxon>Loliinae</taxon>
        <taxon>Lolium</taxon>
    </lineage>
</organism>
<dbReference type="CDD" id="cd10017">
    <property type="entry name" value="B3_DNA"/>
    <property type="match status" value="1"/>
</dbReference>
<comment type="caution">
    <text evidence="7">The sequence shown here is derived from an EMBL/GenBank/DDBJ whole genome shotgun (WGS) entry which is preliminary data.</text>
</comment>
<dbReference type="InterPro" id="IPR015300">
    <property type="entry name" value="DNA-bd_pseudobarrel_sf"/>
</dbReference>
<dbReference type="Gene3D" id="2.40.330.10">
    <property type="entry name" value="DNA-binding pseudobarrel domain"/>
    <property type="match status" value="1"/>
</dbReference>
<dbReference type="PANTHER" id="PTHR31674:SF95">
    <property type="entry name" value="B3 DOMAIN-CONTAINING PROTEIN OS03G0212300"/>
    <property type="match status" value="1"/>
</dbReference>
<name>A0AAD8SHD9_LOLMU</name>
<evidence type="ECO:0000256" key="5">
    <source>
        <dbReference type="ARBA" id="ARBA00023242"/>
    </source>
</evidence>
<evidence type="ECO:0000256" key="4">
    <source>
        <dbReference type="ARBA" id="ARBA00023163"/>
    </source>
</evidence>
<accession>A0AAD8SHD9</accession>
<dbReference type="PANTHER" id="PTHR31674">
    <property type="entry name" value="B3 DOMAIN-CONTAINING PROTEIN REM-LIKE 3-RELATED"/>
    <property type="match status" value="1"/>
</dbReference>
<keyword evidence="8" id="KW-1185">Reference proteome</keyword>
<evidence type="ECO:0000313" key="7">
    <source>
        <dbReference type="EMBL" id="KAK1652176.1"/>
    </source>
</evidence>
<evidence type="ECO:0000259" key="6">
    <source>
        <dbReference type="PROSITE" id="PS50863"/>
    </source>
</evidence>
<keyword evidence="5" id="KW-0539">Nucleus</keyword>
<dbReference type="SMART" id="SM01019">
    <property type="entry name" value="B3"/>
    <property type="match status" value="1"/>
</dbReference>
<sequence length="123" mass="14279">MEEETAAFADLSDFEFFVAIHQNSWDKLNVPVEFQNAHEYHKRSGVVLRMRGKSWPVNLKRSLRAGGIPRMSLRYGWHQFCVDNRLDVGDTCFFRALRGGDAHRGEDHVLKVEVRRRDGTFAD</sequence>
<dbReference type="InterPro" id="IPR039218">
    <property type="entry name" value="REM_fam"/>
</dbReference>
<dbReference type="SUPFAM" id="SSF101936">
    <property type="entry name" value="DNA-binding pseudobarrel domain"/>
    <property type="match status" value="1"/>
</dbReference>
<keyword evidence="4" id="KW-0804">Transcription</keyword>
<protein>
    <recommendedName>
        <fullName evidence="6">TF-B3 domain-containing protein</fullName>
    </recommendedName>
</protein>
<gene>
    <name evidence="7" type="ORF">QYE76_069981</name>
</gene>
<comment type="subcellular location">
    <subcellularLocation>
        <location evidence="1">Nucleus</location>
    </subcellularLocation>
</comment>
<dbReference type="AlphaFoldDB" id="A0AAD8SHD9"/>
<feature type="domain" description="TF-B3" evidence="6">
    <location>
        <begin position="13"/>
        <end position="118"/>
    </location>
</feature>
<dbReference type="EMBL" id="JAUUTY010000004">
    <property type="protein sequence ID" value="KAK1652176.1"/>
    <property type="molecule type" value="Genomic_DNA"/>
</dbReference>
<proteinExistence type="predicted"/>
<dbReference type="Proteomes" id="UP001231189">
    <property type="component" value="Unassembled WGS sequence"/>
</dbReference>
<dbReference type="InterPro" id="IPR003340">
    <property type="entry name" value="B3_DNA-bd"/>
</dbReference>
<evidence type="ECO:0000256" key="3">
    <source>
        <dbReference type="ARBA" id="ARBA00023125"/>
    </source>
</evidence>
<evidence type="ECO:0000313" key="8">
    <source>
        <dbReference type="Proteomes" id="UP001231189"/>
    </source>
</evidence>
<dbReference type="GO" id="GO:0005634">
    <property type="term" value="C:nucleus"/>
    <property type="evidence" value="ECO:0007669"/>
    <property type="project" value="UniProtKB-SubCell"/>
</dbReference>
<keyword evidence="3" id="KW-0238">DNA-binding</keyword>
<evidence type="ECO:0000256" key="1">
    <source>
        <dbReference type="ARBA" id="ARBA00004123"/>
    </source>
</evidence>
<dbReference type="GO" id="GO:0003677">
    <property type="term" value="F:DNA binding"/>
    <property type="evidence" value="ECO:0007669"/>
    <property type="project" value="UniProtKB-KW"/>
</dbReference>
<evidence type="ECO:0000256" key="2">
    <source>
        <dbReference type="ARBA" id="ARBA00023015"/>
    </source>
</evidence>
<dbReference type="Pfam" id="PF02362">
    <property type="entry name" value="B3"/>
    <property type="match status" value="1"/>
</dbReference>
<keyword evidence="2" id="KW-0805">Transcription regulation</keyword>
<reference evidence="7" key="1">
    <citation type="submission" date="2023-07" db="EMBL/GenBank/DDBJ databases">
        <title>A chromosome-level genome assembly of Lolium multiflorum.</title>
        <authorList>
            <person name="Chen Y."/>
            <person name="Copetti D."/>
            <person name="Kolliker R."/>
            <person name="Studer B."/>
        </authorList>
    </citation>
    <scope>NUCLEOTIDE SEQUENCE</scope>
    <source>
        <strain evidence="7">02402/16</strain>
        <tissue evidence="7">Leaf</tissue>
    </source>
</reference>